<keyword evidence="4" id="KW-1185">Reference proteome</keyword>
<reference evidence="3 4" key="1">
    <citation type="journal article" date="2012" name="PLoS ONE">
        <title>Functional divergence in the genus oenococcus as predicted by genome sequencing of the newly-described species, Oenococcus kitaharae.</title>
        <authorList>
            <person name="Borneman A.R."/>
            <person name="McCarthy J.M."/>
            <person name="Chambers P.J."/>
            <person name="Bartowsky E.J."/>
        </authorList>
    </citation>
    <scope>NUCLEOTIDE SEQUENCE [LARGE SCALE GENOMIC DNA]</scope>
    <source>
        <strain evidence="4">DSM17330</strain>
    </source>
</reference>
<dbReference type="Gene3D" id="3.40.50.1240">
    <property type="entry name" value="Phosphoglycerate mutase-like"/>
    <property type="match status" value="1"/>
</dbReference>
<dbReference type="PATRIC" id="fig|1045004.4.peg.1330"/>
<evidence type="ECO:0000313" key="4">
    <source>
        <dbReference type="Proteomes" id="UP000004959"/>
    </source>
</evidence>
<dbReference type="GO" id="GO:0016791">
    <property type="term" value="F:phosphatase activity"/>
    <property type="evidence" value="ECO:0007669"/>
    <property type="project" value="TreeGrafter"/>
</dbReference>
<evidence type="ECO:0000256" key="2">
    <source>
        <dbReference type="PIRSR" id="PIRSR613078-2"/>
    </source>
</evidence>
<dbReference type="InterPro" id="IPR013078">
    <property type="entry name" value="His_Pase_superF_clade-1"/>
</dbReference>
<dbReference type="InterPro" id="IPR050275">
    <property type="entry name" value="PGM_Phosphatase"/>
</dbReference>
<accession>G9WFR5</accession>
<comment type="caution">
    <text evidence="3">The sequence shown here is derived from an EMBL/GenBank/DDBJ whole genome shotgun (WGS) entry which is preliminary data.</text>
</comment>
<sequence>MKRIFIVRHGRTEWNLESRFQGANGDSPLLESSKKDCEDLAVFLDKFDFAAIYTSPIRRARVTAELTLSHTKKYGKAPIVDDEDFREVGFGDWEGLTRTQVKTAYPELFDALTHRRDDPRLLAFGIEKFTAARKRFKAGIIHRLQTVSDGQNILIFSHGSISQLGIKALTGNEHLTSLKNTSTSIIQTSDDQHFDIAAYNEAAYLENVDSKGSTTLI</sequence>
<dbReference type="SUPFAM" id="SSF53254">
    <property type="entry name" value="Phosphoglycerate mutase-like"/>
    <property type="match status" value="1"/>
</dbReference>
<protein>
    <submittedName>
        <fullName evidence="3">Phosphoglycerate mutase family protein</fullName>
    </submittedName>
</protein>
<dbReference type="AlphaFoldDB" id="G9WFR5"/>
<dbReference type="PANTHER" id="PTHR48100">
    <property type="entry name" value="BROAD-SPECIFICITY PHOSPHATASE YOR283W-RELATED"/>
    <property type="match status" value="1"/>
</dbReference>
<dbReference type="Proteomes" id="UP000004959">
    <property type="component" value="Chromosome"/>
</dbReference>
<dbReference type="HOGENOM" id="CLU_033323_9_0_9"/>
<dbReference type="RefSeq" id="WP_007746343.1">
    <property type="nucleotide sequence ID" value="NZ_CM001398.1"/>
</dbReference>
<feature type="active site" description="Tele-phosphohistidine intermediate" evidence="1">
    <location>
        <position position="9"/>
    </location>
</feature>
<dbReference type="InterPro" id="IPR029033">
    <property type="entry name" value="His_PPase_superfam"/>
</dbReference>
<evidence type="ECO:0000313" key="3">
    <source>
        <dbReference type="EMBL" id="EHN59438.1"/>
    </source>
</evidence>
<name>G9WFR5_9LACO</name>
<dbReference type="STRING" id="336988.NT96_00420"/>
<organism evidence="3 4">
    <name type="scientific">Oenococcus kitaharae DSM 17330</name>
    <dbReference type="NCBI Taxonomy" id="1045004"/>
    <lineage>
        <taxon>Bacteria</taxon>
        <taxon>Bacillati</taxon>
        <taxon>Bacillota</taxon>
        <taxon>Bacilli</taxon>
        <taxon>Lactobacillales</taxon>
        <taxon>Lactobacillaceae</taxon>
        <taxon>Oenococcus</taxon>
    </lineage>
</organism>
<dbReference type="EMBL" id="AFVZ01000001">
    <property type="protein sequence ID" value="EHN59438.1"/>
    <property type="molecule type" value="Genomic_DNA"/>
</dbReference>
<evidence type="ECO:0000256" key="1">
    <source>
        <dbReference type="PIRSR" id="PIRSR613078-1"/>
    </source>
</evidence>
<dbReference type="Pfam" id="PF00300">
    <property type="entry name" value="His_Phos_1"/>
    <property type="match status" value="1"/>
</dbReference>
<proteinExistence type="predicted"/>
<dbReference type="OrthoDB" id="9782128at2"/>
<feature type="binding site" evidence="2">
    <location>
        <position position="59"/>
    </location>
    <ligand>
        <name>substrate</name>
    </ligand>
</feature>
<dbReference type="eggNOG" id="COG0406">
    <property type="taxonomic scope" value="Bacteria"/>
</dbReference>
<dbReference type="CDD" id="cd07067">
    <property type="entry name" value="HP_PGM_like"/>
    <property type="match status" value="1"/>
</dbReference>
<feature type="active site" description="Proton donor/acceptor" evidence="1">
    <location>
        <position position="87"/>
    </location>
</feature>
<gene>
    <name evidence="3" type="ORF">OKIT_1355</name>
</gene>
<dbReference type="SMART" id="SM00855">
    <property type="entry name" value="PGAM"/>
    <property type="match status" value="1"/>
</dbReference>
<feature type="binding site" evidence="2">
    <location>
        <begin position="8"/>
        <end position="15"/>
    </location>
    <ligand>
        <name>substrate</name>
    </ligand>
</feature>